<dbReference type="Gene3D" id="3.90.1720.10">
    <property type="entry name" value="endopeptidase domain like (from Nostoc punctiforme)"/>
    <property type="match status" value="1"/>
</dbReference>
<dbReference type="SUPFAM" id="SSF54001">
    <property type="entry name" value="Cysteine proteinases"/>
    <property type="match status" value="1"/>
</dbReference>
<evidence type="ECO:0000313" key="7">
    <source>
        <dbReference type="Proteomes" id="UP000095768"/>
    </source>
</evidence>
<dbReference type="OrthoDB" id="9813368at2"/>
<dbReference type="EMBL" id="FMPG01000013">
    <property type="protein sequence ID" value="SCT33753.1"/>
    <property type="molecule type" value="Genomic_DNA"/>
</dbReference>
<dbReference type="Pfam" id="PF05257">
    <property type="entry name" value="CHAP"/>
    <property type="match status" value="1"/>
</dbReference>
<dbReference type="EMBL" id="FMPI01000017">
    <property type="protein sequence ID" value="SCT28365.1"/>
    <property type="molecule type" value="Genomic_DNA"/>
</dbReference>
<evidence type="ECO:0000313" key="4">
    <source>
        <dbReference type="EMBL" id="SCT28365.1"/>
    </source>
</evidence>
<evidence type="ECO:0000256" key="1">
    <source>
        <dbReference type="SAM" id="MobiDB-lite"/>
    </source>
</evidence>
<dbReference type="RefSeq" id="WP_069996253.1">
    <property type="nucleotide sequence ID" value="NZ_FMPG01000013.1"/>
</dbReference>
<keyword evidence="2" id="KW-0812">Transmembrane</keyword>
<feature type="compositionally biased region" description="Polar residues" evidence="1">
    <location>
        <begin position="177"/>
        <end position="187"/>
    </location>
</feature>
<organism evidence="5 7">
    <name type="scientific">Staphylococcus caeli</name>
    <dbReference type="NCBI Taxonomy" id="2201815"/>
    <lineage>
        <taxon>Bacteria</taxon>
        <taxon>Bacillati</taxon>
        <taxon>Bacillota</taxon>
        <taxon>Bacilli</taxon>
        <taxon>Bacillales</taxon>
        <taxon>Staphylococcaceae</taxon>
        <taxon>Staphylococcus</taxon>
    </lineage>
</organism>
<dbReference type="Proteomes" id="UP000095412">
    <property type="component" value="Unassembled WGS sequence"/>
</dbReference>
<proteinExistence type="predicted"/>
<feature type="domain" description="Peptidase C51" evidence="3">
    <location>
        <begin position="216"/>
        <end position="344"/>
    </location>
</feature>
<keyword evidence="6" id="KW-1185">Reference proteome</keyword>
<gene>
    <name evidence="5" type="ORF">SAMEA2297795_02275</name>
    <name evidence="4" type="ORF">SAMEA2297796_02092</name>
</gene>
<dbReference type="InterPro" id="IPR038765">
    <property type="entry name" value="Papain-like_cys_pep_sf"/>
</dbReference>
<name>A0A1D4QF32_9STAP</name>
<evidence type="ECO:0000259" key="3">
    <source>
        <dbReference type="PROSITE" id="PS50911"/>
    </source>
</evidence>
<feature type="region of interest" description="Disordered" evidence="1">
    <location>
        <begin position="168"/>
        <end position="187"/>
    </location>
</feature>
<dbReference type="Proteomes" id="UP000095768">
    <property type="component" value="Unassembled WGS sequence"/>
</dbReference>
<dbReference type="PROSITE" id="PS50911">
    <property type="entry name" value="CHAP"/>
    <property type="match status" value="1"/>
</dbReference>
<feature type="region of interest" description="Disordered" evidence="1">
    <location>
        <begin position="204"/>
        <end position="224"/>
    </location>
</feature>
<dbReference type="AlphaFoldDB" id="A0A1D4QF32"/>
<protein>
    <submittedName>
        <fullName evidence="4 5">Cell wall lysis protein</fullName>
    </submittedName>
</protein>
<reference evidence="4 6" key="2">
    <citation type="submission" date="2016-09" db="EMBL/GenBank/DDBJ databases">
        <authorList>
            <consortium name="Pathogen Informatics"/>
            <person name="Sun Q."/>
            <person name="Inoue M."/>
        </authorList>
    </citation>
    <scope>NUCLEOTIDE SEQUENCE [LARGE SCALE GENOMIC DNA]</scope>
    <source>
        <strain evidence="4 6">82C</strain>
    </source>
</reference>
<keyword evidence="2" id="KW-1133">Transmembrane helix</keyword>
<feature type="transmembrane region" description="Helical" evidence="2">
    <location>
        <begin position="26"/>
        <end position="47"/>
    </location>
</feature>
<sequence length="347" mass="38009">MVNKRQIAKKAIMATPIGAKIKLLKILLICLVISFFMIPVLMIMLFAPTGNQDEHGEMSCKGGDVENNGIAVFEKNAKGGALEGKTEDIVKISKKHDVPPNLFLAIVASESQWGKGVNATKQKNPLSVMGAGTIHDSSFPTIDKGLEAGAKNLQDLYISEGLDTPKKIGPKYAPTEGATNDPTGMNNNWIPTVERIMKQLSGSEATCESSTKGKKMKFNGKLPKWSNDNPGKGNLYTAGQCTWYAFGIRQKMGKPVSTYWHDAHKWNDRAKSEGYKVNEKPEPGALFIAEQSAGGHDSHYGHVAVVIGVSDGGKKFRISEMNWEGEYKVNERDLTMTEGYSFIHDKE</sequence>
<reference evidence="5 7" key="1">
    <citation type="submission" date="2016-09" db="EMBL/GenBank/DDBJ databases">
        <authorList>
            <consortium name="Pathogen Informatics"/>
        </authorList>
    </citation>
    <scope>NUCLEOTIDE SEQUENCE [LARGE SCALE GENOMIC DNA]</scope>
    <source>
        <strain evidence="5 7">82B</strain>
    </source>
</reference>
<keyword evidence="2" id="KW-0472">Membrane</keyword>
<evidence type="ECO:0000313" key="6">
    <source>
        <dbReference type="Proteomes" id="UP000095412"/>
    </source>
</evidence>
<dbReference type="InterPro" id="IPR007921">
    <property type="entry name" value="CHAP_dom"/>
</dbReference>
<evidence type="ECO:0000313" key="5">
    <source>
        <dbReference type="EMBL" id="SCT33753.1"/>
    </source>
</evidence>
<accession>A0A1D4QF32</accession>
<evidence type="ECO:0000256" key="2">
    <source>
        <dbReference type="SAM" id="Phobius"/>
    </source>
</evidence>